<dbReference type="AlphaFoldDB" id="A0A8J3VEQ8"/>
<gene>
    <name evidence="2" type="ORF">Rhe02_18270</name>
</gene>
<reference evidence="2" key="1">
    <citation type="submission" date="2021-01" db="EMBL/GenBank/DDBJ databases">
        <title>Whole genome shotgun sequence of Rhizocola hellebori NBRC 109834.</title>
        <authorList>
            <person name="Komaki H."/>
            <person name="Tamura T."/>
        </authorList>
    </citation>
    <scope>NUCLEOTIDE SEQUENCE</scope>
    <source>
        <strain evidence="2">NBRC 109834</strain>
    </source>
</reference>
<dbReference type="InterPro" id="IPR029058">
    <property type="entry name" value="AB_hydrolase_fold"/>
</dbReference>
<feature type="transmembrane region" description="Helical" evidence="1">
    <location>
        <begin position="6"/>
        <end position="27"/>
    </location>
</feature>
<name>A0A8J3VEQ8_9ACTN</name>
<keyword evidence="1" id="KW-0812">Transmembrane</keyword>
<evidence type="ECO:0000256" key="1">
    <source>
        <dbReference type="SAM" id="Phobius"/>
    </source>
</evidence>
<evidence type="ECO:0000313" key="3">
    <source>
        <dbReference type="Proteomes" id="UP000612899"/>
    </source>
</evidence>
<dbReference type="Gene3D" id="3.40.50.1820">
    <property type="entry name" value="alpha/beta hydrolase"/>
    <property type="match status" value="1"/>
</dbReference>
<sequence>MKTFLTGISFEALLTILGVLAAFGLGIREMFERRKTKAKAAAQPANAERLQALDGLRLMVKDVRLSAVAEDSGAQQLTFSVVLGSEMSDAEAMEAGRGRFPKNVTVVNVTEQPFGVVQPGVRRAAQTAGDEDAGFHRFALKGWPAGASVETYRWGRLAASVAVRLMWLLLLPFQLGNVTLWLCPARRGFRRGLMQLLCRVLALTLTVSLVLALAGIALDLAGWQCVFRDQACDGVGSVFPDWMNGPQHLGRRLAAMSLLPIAVVCFVWYLANLTWRDYEQHPDPAWPRTDGGSQSELGSPAFWETRHTVRRLRALHIAAGFATINLVLLGALSQMRSTQEGLTLLFSCAAVLACCVSGLALPWVVQHTQNGGADTFVTLLRVLSIALTLLTLRYSATADLASARSWQGTALPLYRQEVTWLFVVQLLIGLSLLALAVTRRPKHWRVADLGSPVVASLALGAAVTVESIVIYRMADLLSGQKVTAKLSEPGSFPALPYQWAGVGFAVMLGLATLAGLILVRPNQTELNLSRQRTDDMFDGKRVLGPRRAARIDRATARSDIVRRVVGLLILASIPIAVLAIVGAVNALRNYPPSPFLGQSWFTAGSGPYVIVAALLVLFVLVVLTAANRRVRTVFGFLWELGTFWPRSCHPLAPPCYASRTVPELVVRINELATAKPEAAVVVVGYGQGSLLAVAALLQLPDEARQRVALVTAGSPVGLLYKRIFGQHFNDELFGELAAALSTAAAPPRWVNLHRHTDPVSGPIGSAAVDKLLCDPVVFEIPADKGRYLPIHGHNRYEEDPEFAATIRALATRMM</sequence>
<protein>
    <submittedName>
        <fullName evidence="2">Uncharacterized protein</fullName>
    </submittedName>
</protein>
<feature type="transmembrane region" description="Helical" evidence="1">
    <location>
        <begin position="344"/>
        <end position="364"/>
    </location>
</feature>
<feature type="transmembrane region" description="Helical" evidence="1">
    <location>
        <begin position="376"/>
        <end position="396"/>
    </location>
</feature>
<keyword evidence="3" id="KW-1185">Reference proteome</keyword>
<feature type="transmembrane region" description="Helical" evidence="1">
    <location>
        <begin position="314"/>
        <end position="332"/>
    </location>
</feature>
<proteinExistence type="predicted"/>
<feature type="transmembrane region" description="Helical" evidence="1">
    <location>
        <begin position="418"/>
        <end position="437"/>
    </location>
</feature>
<feature type="transmembrane region" description="Helical" evidence="1">
    <location>
        <begin position="449"/>
        <end position="471"/>
    </location>
</feature>
<feature type="transmembrane region" description="Helical" evidence="1">
    <location>
        <begin position="607"/>
        <end position="626"/>
    </location>
</feature>
<accession>A0A8J3VEQ8</accession>
<keyword evidence="1" id="KW-1133">Transmembrane helix</keyword>
<dbReference type="Proteomes" id="UP000612899">
    <property type="component" value="Unassembled WGS sequence"/>
</dbReference>
<feature type="transmembrane region" description="Helical" evidence="1">
    <location>
        <begin position="564"/>
        <end position="587"/>
    </location>
</feature>
<dbReference type="EMBL" id="BONY01000009">
    <property type="protein sequence ID" value="GIH03760.1"/>
    <property type="molecule type" value="Genomic_DNA"/>
</dbReference>
<dbReference type="SUPFAM" id="SSF53474">
    <property type="entry name" value="alpha/beta-Hydrolases"/>
    <property type="match status" value="1"/>
</dbReference>
<organism evidence="2 3">
    <name type="scientific">Rhizocola hellebori</name>
    <dbReference type="NCBI Taxonomy" id="1392758"/>
    <lineage>
        <taxon>Bacteria</taxon>
        <taxon>Bacillati</taxon>
        <taxon>Actinomycetota</taxon>
        <taxon>Actinomycetes</taxon>
        <taxon>Micromonosporales</taxon>
        <taxon>Micromonosporaceae</taxon>
        <taxon>Rhizocola</taxon>
    </lineage>
</organism>
<dbReference type="RefSeq" id="WP_203907668.1">
    <property type="nucleotide sequence ID" value="NZ_BONY01000009.1"/>
</dbReference>
<feature type="transmembrane region" description="Helical" evidence="1">
    <location>
        <begin position="196"/>
        <end position="218"/>
    </location>
</feature>
<feature type="transmembrane region" description="Helical" evidence="1">
    <location>
        <begin position="497"/>
        <end position="519"/>
    </location>
</feature>
<comment type="caution">
    <text evidence="2">The sequence shown here is derived from an EMBL/GenBank/DDBJ whole genome shotgun (WGS) entry which is preliminary data.</text>
</comment>
<evidence type="ECO:0000313" key="2">
    <source>
        <dbReference type="EMBL" id="GIH03760.1"/>
    </source>
</evidence>
<feature type="transmembrane region" description="Helical" evidence="1">
    <location>
        <begin position="253"/>
        <end position="271"/>
    </location>
</feature>
<keyword evidence="1" id="KW-0472">Membrane</keyword>